<name>A0A974RXQ7_9GAMM</name>
<evidence type="ECO:0000313" key="1">
    <source>
        <dbReference type="EMBL" id="QQP86435.1"/>
    </source>
</evidence>
<protein>
    <submittedName>
        <fullName evidence="1">Uncharacterized protein</fullName>
    </submittedName>
</protein>
<accession>A0A974RXQ7</accession>
<dbReference type="RefSeq" id="WP_201094499.1">
    <property type="nucleotide sequence ID" value="NZ_CP067393.1"/>
</dbReference>
<dbReference type="Proteomes" id="UP000595278">
    <property type="component" value="Chromosome"/>
</dbReference>
<gene>
    <name evidence="1" type="ORF">JHT90_04135</name>
</gene>
<evidence type="ECO:0000313" key="2">
    <source>
        <dbReference type="Proteomes" id="UP000595278"/>
    </source>
</evidence>
<dbReference type="AlphaFoldDB" id="A0A974RXQ7"/>
<sequence>MGLVIITNCQAEYSKYEIEVTQVNPVTITYKKHPQPSDEAMYQACQEWNLTAEQVREFFMLSKHYKESPYNLFYQLPCSITGELQLEDQTWQFTIDAGATGKWQNTNTVLYFGCTDNNCEPLVLMMPDNMNP</sequence>
<dbReference type="EMBL" id="CP067393">
    <property type="protein sequence ID" value="QQP86435.1"/>
    <property type="molecule type" value="Genomic_DNA"/>
</dbReference>
<keyword evidence="2" id="KW-1185">Reference proteome</keyword>
<reference evidence="1 2" key="1">
    <citation type="submission" date="2021-01" db="EMBL/GenBank/DDBJ databases">
        <title>Entomomonas sp. F2A isolated from a house cricket (Acheta domesticus).</title>
        <authorList>
            <person name="Spergser J."/>
            <person name="Busse H.-J."/>
        </authorList>
    </citation>
    <scope>NUCLEOTIDE SEQUENCE [LARGE SCALE GENOMIC DNA]</scope>
    <source>
        <strain evidence="1 2">F2A</strain>
    </source>
</reference>
<proteinExistence type="predicted"/>
<organism evidence="1 2">
    <name type="scientific">Entomomonas asaccharolytica</name>
    <dbReference type="NCBI Taxonomy" id="2785331"/>
    <lineage>
        <taxon>Bacteria</taxon>
        <taxon>Pseudomonadati</taxon>
        <taxon>Pseudomonadota</taxon>
        <taxon>Gammaproteobacteria</taxon>
        <taxon>Pseudomonadales</taxon>
        <taxon>Pseudomonadaceae</taxon>
        <taxon>Entomomonas</taxon>
    </lineage>
</organism>
<dbReference type="KEGG" id="eaz:JHT90_04135"/>